<feature type="transmembrane region" description="Helical" evidence="4">
    <location>
        <begin position="34"/>
        <end position="60"/>
    </location>
</feature>
<organism evidence="5 6">
    <name type="scientific">Dioscorea cayennensis subsp. rotundata</name>
    <name type="common">White Guinea yam</name>
    <name type="synonym">Dioscorea rotundata</name>
    <dbReference type="NCBI Taxonomy" id="55577"/>
    <lineage>
        <taxon>Eukaryota</taxon>
        <taxon>Viridiplantae</taxon>
        <taxon>Streptophyta</taxon>
        <taxon>Embryophyta</taxon>
        <taxon>Tracheophyta</taxon>
        <taxon>Spermatophyta</taxon>
        <taxon>Magnoliopsida</taxon>
        <taxon>Liliopsida</taxon>
        <taxon>Dioscoreales</taxon>
        <taxon>Dioscoreaceae</taxon>
        <taxon>Dioscorea</taxon>
    </lineage>
</organism>
<dbReference type="GO" id="GO:0005886">
    <property type="term" value="C:plasma membrane"/>
    <property type="evidence" value="ECO:0007669"/>
    <property type="project" value="TreeGrafter"/>
</dbReference>
<keyword evidence="5" id="KW-1185">Reference proteome</keyword>
<dbReference type="PANTHER" id="PTHR31234:SF2">
    <property type="entry name" value="OS05G0199100 PROTEIN"/>
    <property type="match status" value="1"/>
</dbReference>
<dbReference type="GeneID" id="120269098"/>
<feature type="region of interest" description="Disordered" evidence="3">
    <location>
        <begin position="1"/>
        <end position="24"/>
    </location>
</feature>
<keyword evidence="4" id="KW-0812">Transmembrane</keyword>
<evidence type="ECO:0000256" key="2">
    <source>
        <dbReference type="ARBA" id="ARBA00023136"/>
    </source>
</evidence>
<proteinExistence type="predicted"/>
<dbReference type="PANTHER" id="PTHR31234">
    <property type="entry name" value="LATE EMBRYOGENESIS ABUNDANT (LEA) HYDROXYPROLINE-RICH GLYCOPROTEIN FAMILY"/>
    <property type="match status" value="1"/>
</dbReference>
<comment type="subcellular location">
    <subcellularLocation>
        <location evidence="1">Membrane</location>
    </subcellularLocation>
</comment>
<dbReference type="Proteomes" id="UP001515500">
    <property type="component" value="Chromosome 9"/>
</dbReference>
<feature type="compositionally biased region" description="Pro residues" evidence="3">
    <location>
        <begin position="7"/>
        <end position="22"/>
    </location>
</feature>
<dbReference type="InterPro" id="IPR044839">
    <property type="entry name" value="NDR1-like"/>
</dbReference>
<evidence type="ECO:0000313" key="6">
    <source>
        <dbReference type="RefSeq" id="XP_039132318.1"/>
    </source>
</evidence>
<dbReference type="RefSeq" id="XP_039132318.1">
    <property type="nucleotide sequence ID" value="XM_039276384.1"/>
</dbReference>
<keyword evidence="4" id="KW-1133">Transmembrane helix</keyword>
<reference evidence="6" key="1">
    <citation type="submission" date="2025-08" db="UniProtKB">
        <authorList>
            <consortium name="RefSeq"/>
        </authorList>
    </citation>
    <scope>IDENTIFICATION</scope>
</reference>
<evidence type="ECO:0000256" key="1">
    <source>
        <dbReference type="ARBA" id="ARBA00004370"/>
    </source>
</evidence>
<evidence type="ECO:0000256" key="3">
    <source>
        <dbReference type="SAM" id="MobiDB-lite"/>
    </source>
</evidence>
<name>A0AB40C1I7_DIOCR</name>
<protein>
    <submittedName>
        <fullName evidence="6">NDR1/HIN1-like protein 6</fullName>
    </submittedName>
</protein>
<evidence type="ECO:0000313" key="5">
    <source>
        <dbReference type="Proteomes" id="UP001515500"/>
    </source>
</evidence>
<accession>A0AB40C1I7</accession>
<gene>
    <name evidence="6" type="primary">LOC120269098</name>
</gene>
<dbReference type="AlphaFoldDB" id="A0AB40C1I7"/>
<dbReference type="GO" id="GO:0098542">
    <property type="term" value="P:defense response to other organism"/>
    <property type="evidence" value="ECO:0007669"/>
    <property type="project" value="InterPro"/>
</dbReference>
<evidence type="ECO:0000256" key="4">
    <source>
        <dbReference type="SAM" id="Phobius"/>
    </source>
</evidence>
<sequence>MADSALPRPPAYHQPAFIPPPPPRRRRRSCCYRCFCCCCCFLLILILLLAGSITAFTLWLSPSLPSMHLNHLNPSNNGTMSLSLSVKNPNVRPIRFVYRAMNVRVTSKDGELVGLGTVPGFSQGRRNTTGLKVNAKVVDVKEMKKEKVVNVWVDCYMGVLFQGVKSSEFGVTWFCDQVDVPTSDQAAAADGRQCVLMFNFAKNG</sequence>
<keyword evidence="2 4" id="KW-0472">Membrane</keyword>